<dbReference type="InterPro" id="IPR053842">
    <property type="entry name" value="NikA-like"/>
</dbReference>
<accession>A0ABS5JXN9</accession>
<sequence length="127" mass="15234">MRPKIDDDKKRNVQLKVYLTLADRQKLQKMFSKERISCVSDFVRERIFRKRLSKHIEVSDEFYTLFRTLDYDLVKLGINLNQVAHKLNAYNTYMLKKEDLEIIHSCFDVLKECHAVLSKQLILLDLR</sequence>
<name>A0ABS5JXN9_9BACT</name>
<comment type="caution">
    <text evidence="1">The sequence shown here is derived from an EMBL/GenBank/DDBJ whole genome shotgun (WGS) entry which is preliminary data.</text>
</comment>
<dbReference type="RefSeq" id="WP_212216803.1">
    <property type="nucleotide sequence ID" value="NZ_JAGUCO010000012.1"/>
</dbReference>
<evidence type="ECO:0000313" key="1">
    <source>
        <dbReference type="EMBL" id="MBS2099560.1"/>
    </source>
</evidence>
<proteinExistence type="predicted"/>
<dbReference type="Proteomes" id="UP000708576">
    <property type="component" value="Unassembled WGS sequence"/>
</dbReference>
<dbReference type="Pfam" id="PF21983">
    <property type="entry name" value="NikA-like"/>
    <property type="match status" value="1"/>
</dbReference>
<keyword evidence="2" id="KW-1185">Reference proteome</keyword>
<organism evidence="1 2">
    <name type="scientific">Carboxylicivirga linearis</name>
    <dbReference type="NCBI Taxonomy" id="1628157"/>
    <lineage>
        <taxon>Bacteria</taxon>
        <taxon>Pseudomonadati</taxon>
        <taxon>Bacteroidota</taxon>
        <taxon>Bacteroidia</taxon>
        <taxon>Marinilabiliales</taxon>
        <taxon>Marinilabiliaceae</taxon>
        <taxon>Carboxylicivirga</taxon>
    </lineage>
</organism>
<protein>
    <recommendedName>
        <fullName evidence="3">Plasmid mobilization relaxosome protein MobC</fullName>
    </recommendedName>
</protein>
<evidence type="ECO:0000313" key="2">
    <source>
        <dbReference type="Proteomes" id="UP000708576"/>
    </source>
</evidence>
<evidence type="ECO:0008006" key="3">
    <source>
        <dbReference type="Google" id="ProtNLM"/>
    </source>
</evidence>
<dbReference type="EMBL" id="JAGUCO010000012">
    <property type="protein sequence ID" value="MBS2099560.1"/>
    <property type="molecule type" value="Genomic_DNA"/>
</dbReference>
<gene>
    <name evidence="1" type="ORF">KEM10_14795</name>
</gene>
<reference evidence="1 2" key="1">
    <citation type="journal article" date="2015" name="Int. J. Syst. Evol. Microbiol.">
        <title>Carboxylicivirga linearis sp. nov., isolated from a sea cucumber culture pond.</title>
        <authorList>
            <person name="Wang F.Q."/>
            <person name="Zhou Y.X."/>
            <person name="Lin X.Z."/>
            <person name="Chen G.J."/>
            <person name="Du Z.J."/>
        </authorList>
    </citation>
    <scope>NUCLEOTIDE SEQUENCE [LARGE SCALE GENOMIC DNA]</scope>
    <source>
        <strain evidence="1 2">FB218</strain>
    </source>
</reference>